<dbReference type="PROSITE" id="PS00888">
    <property type="entry name" value="CNMP_BINDING_1"/>
    <property type="match status" value="1"/>
</dbReference>
<dbReference type="PRINTS" id="PR00103">
    <property type="entry name" value="CAMPKINASE"/>
</dbReference>
<dbReference type="InterPro" id="IPR014710">
    <property type="entry name" value="RmlC-like_jellyroll"/>
</dbReference>
<dbReference type="FunFam" id="2.60.120.10:FF:000089">
    <property type="entry name" value="cGMP-dependent protein kinase 5-1"/>
    <property type="match status" value="1"/>
</dbReference>
<keyword evidence="7" id="KW-0808">Transferase</keyword>
<dbReference type="PANTHER" id="PTHR11635:SF152">
    <property type="entry name" value="CAMP-DEPENDENT PROTEIN KINASE TYPE I REGULATORY SUBUNIT-RELATED"/>
    <property type="match status" value="1"/>
</dbReference>
<dbReference type="GO" id="GO:0030553">
    <property type="term" value="F:cGMP binding"/>
    <property type="evidence" value="ECO:0007669"/>
    <property type="project" value="UniProtKB-KW"/>
</dbReference>
<evidence type="ECO:0000256" key="5">
    <source>
        <dbReference type="ARBA" id="ARBA00022527"/>
    </source>
</evidence>
<keyword evidence="10" id="KW-0418">Kinase</keyword>
<keyword evidence="9" id="KW-0547">Nucleotide-binding</keyword>
<proteinExistence type="inferred from homology"/>
<dbReference type="FunFam" id="2.60.120.10:FF:000068">
    <property type="entry name" value="cGMP-dependent protein kinase"/>
    <property type="match status" value="1"/>
</dbReference>
<evidence type="ECO:0000256" key="12">
    <source>
        <dbReference type="ARBA" id="ARBA00022992"/>
    </source>
</evidence>
<dbReference type="GO" id="GO:0005952">
    <property type="term" value="C:cAMP-dependent protein kinase complex"/>
    <property type="evidence" value="ECO:0007669"/>
    <property type="project" value="InterPro"/>
</dbReference>
<keyword evidence="13" id="KW-0472">Membrane</keyword>
<dbReference type="GO" id="GO:0046872">
    <property type="term" value="F:metal ion binding"/>
    <property type="evidence" value="ECO:0007669"/>
    <property type="project" value="UniProtKB-KW"/>
</dbReference>
<dbReference type="EMBL" id="CAJZBQ010000033">
    <property type="protein sequence ID" value="CAG9323317.1"/>
    <property type="molecule type" value="Genomic_DNA"/>
</dbReference>
<dbReference type="InterPro" id="IPR018490">
    <property type="entry name" value="cNMP-bd_dom_sf"/>
</dbReference>
<accession>A0AAU9J8Q0</accession>
<evidence type="ECO:0000313" key="18">
    <source>
        <dbReference type="EMBL" id="CAG9323317.1"/>
    </source>
</evidence>
<evidence type="ECO:0000259" key="17">
    <source>
        <dbReference type="PROSITE" id="PS50042"/>
    </source>
</evidence>
<dbReference type="GO" id="GO:0030552">
    <property type="term" value="F:cAMP binding"/>
    <property type="evidence" value="ECO:0007669"/>
    <property type="project" value="TreeGrafter"/>
</dbReference>
<dbReference type="CDD" id="cd00038">
    <property type="entry name" value="CAP_ED"/>
    <property type="match status" value="2"/>
</dbReference>
<evidence type="ECO:0000313" key="19">
    <source>
        <dbReference type="Proteomes" id="UP001162131"/>
    </source>
</evidence>
<dbReference type="InterPro" id="IPR000595">
    <property type="entry name" value="cNMP-bd_dom"/>
</dbReference>
<gene>
    <name evidence="18" type="ORF">BSTOLATCC_MIC33217</name>
</gene>
<evidence type="ECO:0000256" key="11">
    <source>
        <dbReference type="ARBA" id="ARBA00022840"/>
    </source>
</evidence>
<dbReference type="PROSITE" id="PS50042">
    <property type="entry name" value="CNMP_BINDING_3"/>
    <property type="match status" value="2"/>
</dbReference>
<dbReference type="PROSITE" id="PS00889">
    <property type="entry name" value="CNMP_BINDING_2"/>
    <property type="match status" value="2"/>
</dbReference>
<dbReference type="SUPFAM" id="SSF51206">
    <property type="entry name" value="cAMP-binding domain-like"/>
    <property type="match status" value="2"/>
</dbReference>
<keyword evidence="19" id="KW-1185">Reference proteome</keyword>
<comment type="cofactor">
    <cofactor evidence="1">
        <name>Mg(2+)</name>
        <dbReference type="ChEBI" id="CHEBI:18420"/>
    </cofactor>
</comment>
<keyword evidence="11" id="KW-0067">ATP-binding</keyword>
<feature type="domain" description="Cyclic nucleotide-binding" evidence="17">
    <location>
        <begin position="78"/>
        <end position="193"/>
    </location>
</feature>
<evidence type="ECO:0000256" key="3">
    <source>
        <dbReference type="ARBA" id="ARBA00006352"/>
    </source>
</evidence>
<comment type="similarity">
    <text evidence="3">Belongs to the protein kinase superfamily. AGC Ser/Thr protein kinase family. cGMP subfamily.</text>
</comment>
<feature type="domain" description="Cyclic nucleotide-binding" evidence="17">
    <location>
        <begin position="196"/>
        <end position="295"/>
    </location>
</feature>
<evidence type="ECO:0000256" key="9">
    <source>
        <dbReference type="ARBA" id="ARBA00022741"/>
    </source>
</evidence>
<dbReference type="GO" id="GO:0005829">
    <property type="term" value="C:cytosol"/>
    <property type="evidence" value="ECO:0007669"/>
    <property type="project" value="TreeGrafter"/>
</dbReference>
<evidence type="ECO:0000256" key="13">
    <source>
        <dbReference type="ARBA" id="ARBA00023136"/>
    </source>
</evidence>
<evidence type="ECO:0000256" key="10">
    <source>
        <dbReference type="ARBA" id="ARBA00022777"/>
    </source>
</evidence>
<protein>
    <recommendedName>
        <fullName evidence="14">cGMP-dependent protein kinase</fullName>
        <ecNumber evidence="4">2.7.11.12</ecNumber>
    </recommendedName>
</protein>
<dbReference type="SMART" id="SM00100">
    <property type="entry name" value="cNMP"/>
    <property type="match status" value="2"/>
</dbReference>
<dbReference type="EC" id="2.7.11.12" evidence="4"/>
<dbReference type="PANTHER" id="PTHR11635">
    <property type="entry name" value="CAMP-DEPENDENT PROTEIN KINASE REGULATORY CHAIN"/>
    <property type="match status" value="1"/>
</dbReference>
<dbReference type="InterPro" id="IPR018488">
    <property type="entry name" value="cNMP-bd_CS"/>
</dbReference>
<dbReference type="InterPro" id="IPR050503">
    <property type="entry name" value="cAMP-dep_PK_reg_su-like"/>
</dbReference>
<keyword evidence="8" id="KW-0479">Metal-binding</keyword>
<evidence type="ECO:0000256" key="2">
    <source>
        <dbReference type="ARBA" id="ARBA00004308"/>
    </source>
</evidence>
<evidence type="ECO:0000256" key="8">
    <source>
        <dbReference type="ARBA" id="ARBA00022723"/>
    </source>
</evidence>
<evidence type="ECO:0000256" key="14">
    <source>
        <dbReference type="ARBA" id="ARBA00024113"/>
    </source>
</evidence>
<keyword evidence="6" id="KW-0140">cGMP</keyword>
<comment type="catalytic activity">
    <reaction evidence="16">
        <text>L-seryl-[protein] + ATP = O-phospho-L-seryl-[protein] + ADP + H(+)</text>
        <dbReference type="Rhea" id="RHEA:17989"/>
        <dbReference type="Rhea" id="RHEA-COMP:9863"/>
        <dbReference type="Rhea" id="RHEA-COMP:11604"/>
        <dbReference type="ChEBI" id="CHEBI:15378"/>
        <dbReference type="ChEBI" id="CHEBI:29999"/>
        <dbReference type="ChEBI" id="CHEBI:30616"/>
        <dbReference type="ChEBI" id="CHEBI:83421"/>
        <dbReference type="ChEBI" id="CHEBI:456216"/>
        <dbReference type="EC" id="2.7.11.12"/>
    </reaction>
</comment>
<keyword evidence="12" id="KW-0142">cGMP-binding</keyword>
<evidence type="ECO:0000256" key="16">
    <source>
        <dbReference type="ARBA" id="ARBA00047462"/>
    </source>
</evidence>
<evidence type="ECO:0000256" key="4">
    <source>
        <dbReference type="ARBA" id="ARBA00012428"/>
    </source>
</evidence>
<comment type="caution">
    <text evidence="18">The sequence shown here is derived from an EMBL/GenBank/DDBJ whole genome shotgun (WGS) entry which is preliminary data.</text>
</comment>
<evidence type="ECO:0000256" key="15">
    <source>
        <dbReference type="ARBA" id="ARBA00047298"/>
    </source>
</evidence>
<evidence type="ECO:0000256" key="1">
    <source>
        <dbReference type="ARBA" id="ARBA00001946"/>
    </source>
</evidence>
<evidence type="ECO:0000256" key="6">
    <source>
        <dbReference type="ARBA" id="ARBA00022535"/>
    </source>
</evidence>
<dbReference type="Proteomes" id="UP001162131">
    <property type="component" value="Unassembled WGS sequence"/>
</dbReference>
<dbReference type="AlphaFoldDB" id="A0AAU9J8Q0"/>
<name>A0AAU9J8Q0_9CILI</name>
<dbReference type="GO" id="GO:0004862">
    <property type="term" value="F:cAMP-dependent protein kinase inhibitor activity"/>
    <property type="evidence" value="ECO:0007669"/>
    <property type="project" value="TreeGrafter"/>
</dbReference>
<organism evidence="18 19">
    <name type="scientific">Blepharisma stoltei</name>
    <dbReference type="NCBI Taxonomy" id="1481888"/>
    <lineage>
        <taxon>Eukaryota</taxon>
        <taxon>Sar</taxon>
        <taxon>Alveolata</taxon>
        <taxon>Ciliophora</taxon>
        <taxon>Postciliodesmatophora</taxon>
        <taxon>Heterotrichea</taxon>
        <taxon>Heterotrichida</taxon>
        <taxon>Blepharismidae</taxon>
        <taxon>Blepharisma</taxon>
    </lineage>
</organism>
<dbReference type="GO" id="GO:0034236">
    <property type="term" value="F:protein kinase A catalytic subunit binding"/>
    <property type="evidence" value="ECO:0007669"/>
    <property type="project" value="TreeGrafter"/>
</dbReference>
<dbReference type="GO" id="GO:0005524">
    <property type="term" value="F:ATP binding"/>
    <property type="evidence" value="ECO:0007669"/>
    <property type="project" value="UniProtKB-KW"/>
</dbReference>
<dbReference type="GO" id="GO:0012505">
    <property type="term" value="C:endomembrane system"/>
    <property type="evidence" value="ECO:0007669"/>
    <property type="project" value="UniProtKB-SubCell"/>
</dbReference>
<dbReference type="Pfam" id="PF00027">
    <property type="entry name" value="cNMP_binding"/>
    <property type="match status" value="2"/>
</dbReference>
<dbReference type="Gene3D" id="2.60.120.10">
    <property type="entry name" value="Jelly Rolls"/>
    <property type="match status" value="2"/>
</dbReference>
<comment type="subcellular location">
    <subcellularLocation>
        <location evidence="2">Endomembrane system</location>
    </subcellularLocation>
</comment>
<sequence length="431" mass="48974">MEKRISRNISLKRLSIEEEKKLARNPVPRKEVKKKAPVVDTRKVSGTSLDAPNALVVDKPKTSRDKELINTALNKHFIFTSLADENRGIIIERMKHYTLGPGELVFEQDQPGNTFFIIASGKVDVLISRKKVKVLGPGDSFGELALLHDSPRSATIQTTERTTLWGLDRKTFRHAVETVNAQNYQENKRFIESVPLFHILTAVQRDALVGSLSTLKFRAGEKIVSEGDPGDLFYVVKEGIVSCTQGGREIRQMYRGDFFGEQALLYNCVRTASVSAVDDVKCVAIGRERLTKALGNHLQDIIYQNTKRMAIDMSETLRQLNKEQCDRLINALKIVIYAKNQIVVGANTHKGFHLWMVMKGKLVSRIENRKTEVFHCVGDVEITQPPQGDCWYFLKNAKNIYLKENISIWNYWKARPISYMKTGDSNSRNIY</sequence>
<reference evidence="18" key="1">
    <citation type="submission" date="2021-09" db="EMBL/GenBank/DDBJ databases">
        <authorList>
            <consortium name="AG Swart"/>
            <person name="Singh M."/>
            <person name="Singh A."/>
            <person name="Seah K."/>
            <person name="Emmerich C."/>
        </authorList>
    </citation>
    <scope>NUCLEOTIDE SEQUENCE</scope>
    <source>
        <strain evidence="18">ATCC30299</strain>
    </source>
</reference>
<comment type="catalytic activity">
    <reaction evidence="15">
        <text>L-threonyl-[protein] + ATP = O-phospho-L-threonyl-[protein] + ADP + H(+)</text>
        <dbReference type="Rhea" id="RHEA:46608"/>
        <dbReference type="Rhea" id="RHEA-COMP:11060"/>
        <dbReference type="Rhea" id="RHEA-COMP:11605"/>
        <dbReference type="ChEBI" id="CHEBI:15378"/>
        <dbReference type="ChEBI" id="CHEBI:30013"/>
        <dbReference type="ChEBI" id="CHEBI:30616"/>
        <dbReference type="ChEBI" id="CHEBI:61977"/>
        <dbReference type="ChEBI" id="CHEBI:456216"/>
        <dbReference type="EC" id="2.7.11.12"/>
    </reaction>
</comment>
<dbReference type="GO" id="GO:0004692">
    <property type="term" value="F:cGMP-dependent protein kinase activity"/>
    <property type="evidence" value="ECO:0007669"/>
    <property type="project" value="UniProtKB-EC"/>
</dbReference>
<evidence type="ECO:0000256" key="7">
    <source>
        <dbReference type="ARBA" id="ARBA00022679"/>
    </source>
</evidence>
<keyword evidence="5" id="KW-0723">Serine/threonine-protein kinase</keyword>